<comment type="caution">
    <text evidence="1">The sequence shown here is derived from an EMBL/GenBank/DDBJ whole genome shotgun (WGS) entry which is preliminary data.</text>
</comment>
<evidence type="ECO:0000313" key="1">
    <source>
        <dbReference type="EMBL" id="KAJ9068953.1"/>
    </source>
</evidence>
<accession>A0ACC2T2Y6</accession>
<evidence type="ECO:0000313" key="2">
    <source>
        <dbReference type="Proteomes" id="UP001165960"/>
    </source>
</evidence>
<reference evidence="1" key="1">
    <citation type="submission" date="2022-04" db="EMBL/GenBank/DDBJ databases">
        <title>Genome of the entomopathogenic fungus Entomophthora muscae.</title>
        <authorList>
            <person name="Elya C."/>
            <person name="Lovett B.R."/>
            <person name="Lee E."/>
            <person name="Macias A.M."/>
            <person name="Hajek A.E."/>
            <person name="De Bivort B.L."/>
            <person name="Kasson M.T."/>
            <person name="De Fine Licht H.H."/>
            <person name="Stajich J.E."/>
        </authorList>
    </citation>
    <scope>NUCLEOTIDE SEQUENCE</scope>
    <source>
        <strain evidence="1">Berkeley</strain>
    </source>
</reference>
<organism evidence="1 2">
    <name type="scientific">Entomophthora muscae</name>
    <dbReference type="NCBI Taxonomy" id="34485"/>
    <lineage>
        <taxon>Eukaryota</taxon>
        <taxon>Fungi</taxon>
        <taxon>Fungi incertae sedis</taxon>
        <taxon>Zoopagomycota</taxon>
        <taxon>Entomophthoromycotina</taxon>
        <taxon>Entomophthoromycetes</taxon>
        <taxon>Entomophthorales</taxon>
        <taxon>Entomophthoraceae</taxon>
        <taxon>Entomophthora</taxon>
    </lineage>
</organism>
<gene>
    <name evidence="1" type="ORF">DSO57_1023396</name>
</gene>
<dbReference type="Proteomes" id="UP001165960">
    <property type="component" value="Unassembled WGS sequence"/>
</dbReference>
<sequence length="543" mass="62608">MELNREGITLFVDASRTNTSCDQCSASHLKCDKRVPACQRCLKVGKKCTRSRNKFDGRIIHGFSKEGWELQEQKLLASTWEQVINAHNHCPMSRARLWNLLLPLELLLPLPAHAGEILQLSSNISKTPLHHSETTKYFHLSYPQYEIHETLIKATNVFFHMFNPFFPLFSQETFHSRPRSNTLKKIIAQIGLERMPQTDLVKTAMYSNNLNHTDITRLPNTLDTLQCLLLAQFSIRKSWIDDIRLRITYTIDHLISLLGLHMACNSSPQWLERILALHLTTLVYSTYSSCKSIMWLKRNCLKSTTAHRKSAIFIRLSQQNHFCFSDHVHFVTSQTIFHSKTILRQANRDYKLALKNRSRAASFTKLFTNHLESLHENLVWGRSYLSQCTPTSQSHTTLLRQSRLALALRYNTDCIELMKLGSYIPSNSLCRISSTFLTFTFNKFSTKGLELAMHSIRMASTITLAPFGFEFLHILISAMAYIMAHLVESKKVVGRSQALEASFTQGIFILNQAKRHPFFNETATTYRRIFTFLMDYHAIPLPQ</sequence>
<dbReference type="EMBL" id="QTSX02003672">
    <property type="protein sequence ID" value="KAJ9068953.1"/>
    <property type="molecule type" value="Genomic_DNA"/>
</dbReference>
<proteinExistence type="predicted"/>
<protein>
    <submittedName>
        <fullName evidence="1">Uncharacterized protein</fullName>
    </submittedName>
</protein>
<name>A0ACC2T2Y6_9FUNG</name>
<keyword evidence="2" id="KW-1185">Reference proteome</keyword>